<name>A0A504YY99_FASGI</name>
<organism evidence="2 3">
    <name type="scientific">Fasciola gigantica</name>
    <name type="common">Giant liver fluke</name>
    <dbReference type="NCBI Taxonomy" id="46835"/>
    <lineage>
        <taxon>Eukaryota</taxon>
        <taxon>Metazoa</taxon>
        <taxon>Spiralia</taxon>
        <taxon>Lophotrochozoa</taxon>
        <taxon>Platyhelminthes</taxon>
        <taxon>Trematoda</taxon>
        <taxon>Digenea</taxon>
        <taxon>Plagiorchiida</taxon>
        <taxon>Echinostomata</taxon>
        <taxon>Echinostomatoidea</taxon>
        <taxon>Fasciolidae</taxon>
        <taxon>Fasciola</taxon>
    </lineage>
</organism>
<evidence type="ECO:0000313" key="3">
    <source>
        <dbReference type="Proteomes" id="UP000316759"/>
    </source>
</evidence>
<protein>
    <recommendedName>
        <fullName evidence="4">E2F-associated phosphoprotein</fullName>
    </recommendedName>
</protein>
<dbReference type="Pfam" id="PF10238">
    <property type="entry name" value="Eapp_C"/>
    <property type="match status" value="1"/>
</dbReference>
<dbReference type="Proteomes" id="UP000316759">
    <property type="component" value="Unassembled WGS sequence"/>
</dbReference>
<gene>
    <name evidence="2" type="ORF">FGIG_09526</name>
</gene>
<dbReference type="STRING" id="46835.A0A504YY99"/>
<dbReference type="OrthoDB" id="122464at2759"/>
<dbReference type="GO" id="GO:0005634">
    <property type="term" value="C:nucleus"/>
    <property type="evidence" value="ECO:0007669"/>
    <property type="project" value="TreeGrafter"/>
</dbReference>
<dbReference type="EMBL" id="SUNJ01006108">
    <property type="protein sequence ID" value="TPP63077.1"/>
    <property type="molecule type" value="Genomic_DNA"/>
</dbReference>
<dbReference type="PANTHER" id="PTHR15967:SF0">
    <property type="entry name" value="E2F-ASSOCIATED PHOSPHOPROTEIN"/>
    <property type="match status" value="1"/>
</dbReference>
<accession>A0A504YY99</accession>
<evidence type="ECO:0008006" key="4">
    <source>
        <dbReference type="Google" id="ProtNLM"/>
    </source>
</evidence>
<dbReference type="AlphaFoldDB" id="A0A504YY99"/>
<reference evidence="2 3" key="1">
    <citation type="submission" date="2019-04" db="EMBL/GenBank/DDBJ databases">
        <title>Annotation for the trematode Fasciola gigantica.</title>
        <authorList>
            <person name="Choi Y.-J."/>
        </authorList>
    </citation>
    <scope>NUCLEOTIDE SEQUENCE [LARGE SCALE GENOMIC DNA]</scope>
    <source>
        <strain evidence="2">Uganda_cow_1</strain>
    </source>
</reference>
<evidence type="ECO:0000256" key="1">
    <source>
        <dbReference type="SAM" id="MobiDB-lite"/>
    </source>
</evidence>
<proteinExistence type="predicted"/>
<dbReference type="PANTHER" id="PTHR15967">
    <property type="entry name" value="E2F-ASSOCIATED PHOSPHOPROTEIN"/>
    <property type="match status" value="1"/>
</dbReference>
<comment type="caution">
    <text evidence="2">The sequence shown here is derived from an EMBL/GenBank/DDBJ whole genome shotgun (WGS) entry which is preliminary data.</text>
</comment>
<sequence length="218" mass="24297">MFSCHYDGCESETDTSSSESEPDPVECALSRYKAKKFEELMNCELDSTVTCFNFPKIRDKDNRHVRFGNTSDDEQKEPSCDDLFYDETEDELNAQWISEHLPGNCGKPSDAVLNCPCCMTVLAVSCRRHPKFRTKYSSEFPVHCIVDEACALSNPKPAQAKRRKCDSTAMKSQTIANSSIGNPIKQYAVKCGVCGIVVGTKQDKSDVVQFSHVLASHT</sequence>
<feature type="region of interest" description="Disordered" evidence="1">
    <location>
        <begin position="1"/>
        <end position="23"/>
    </location>
</feature>
<keyword evidence="3" id="KW-1185">Reference proteome</keyword>
<dbReference type="InterPro" id="IPR019370">
    <property type="entry name" value="E2F-assoc_phosphoprotein"/>
</dbReference>
<evidence type="ECO:0000313" key="2">
    <source>
        <dbReference type="EMBL" id="TPP63077.1"/>
    </source>
</evidence>